<feature type="repeat" description="PPR" evidence="3">
    <location>
        <begin position="377"/>
        <end position="411"/>
    </location>
</feature>
<keyword evidence="2" id="KW-0677">Repeat</keyword>
<feature type="repeat" description="PPR" evidence="3">
    <location>
        <begin position="412"/>
        <end position="446"/>
    </location>
</feature>
<dbReference type="Gene3D" id="1.25.40.10">
    <property type="entry name" value="Tetratricopeptide repeat domain"/>
    <property type="match status" value="3"/>
</dbReference>
<evidence type="ECO:0000256" key="1">
    <source>
        <dbReference type="ARBA" id="ARBA00007626"/>
    </source>
</evidence>
<name>A0A6P6GLH5_ZIZJJ</name>
<evidence type="ECO:0000313" key="6">
    <source>
        <dbReference type="RefSeq" id="XP_024934954.1"/>
    </source>
</evidence>
<reference evidence="5 6" key="1">
    <citation type="submission" date="2025-04" db="UniProtKB">
        <authorList>
            <consortium name="RefSeq"/>
        </authorList>
    </citation>
    <scope>IDENTIFICATION</scope>
    <source>
        <tissue evidence="5 6">In vitro plantlets</tissue>
    </source>
</reference>
<dbReference type="KEGG" id="zju:107430543"/>
<dbReference type="RefSeq" id="XP_024934954.1">
    <property type="nucleotide sequence ID" value="XM_025079186.1"/>
</dbReference>
<evidence type="ECO:0000313" key="4">
    <source>
        <dbReference type="Proteomes" id="UP001652623"/>
    </source>
</evidence>
<dbReference type="PANTHER" id="PTHR47936:SF3">
    <property type="entry name" value="PENTACOTRIPEPTIDE-REPEAT REGION OF PRORP DOMAIN-CONTAINING PROTEIN"/>
    <property type="match status" value="1"/>
</dbReference>
<feature type="repeat" description="PPR" evidence="3">
    <location>
        <begin position="447"/>
        <end position="481"/>
    </location>
</feature>
<dbReference type="InterPro" id="IPR002885">
    <property type="entry name" value="PPR_rpt"/>
</dbReference>
<proteinExistence type="inferred from homology"/>
<dbReference type="PROSITE" id="PS51375">
    <property type="entry name" value="PPR"/>
    <property type="match status" value="5"/>
</dbReference>
<evidence type="ECO:0000256" key="3">
    <source>
        <dbReference type="PROSITE-ProRule" id="PRU00708"/>
    </source>
</evidence>
<feature type="repeat" description="PPR" evidence="3">
    <location>
        <begin position="168"/>
        <end position="198"/>
    </location>
</feature>
<dbReference type="AlphaFoldDB" id="A0A6P6GLH5"/>
<dbReference type="Proteomes" id="UP001652623">
    <property type="component" value="Chromosome 6"/>
</dbReference>
<evidence type="ECO:0000313" key="5">
    <source>
        <dbReference type="RefSeq" id="XP_024934953.1"/>
    </source>
</evidence>
<dbReference type="NCBIfam" id="TIGR00756">
    <property type="entry name" value="PPR"/>
    <property type="match status" value="5"/>
</dbReference>
<dbReference type="RefSeq" id="XP_024934955.1">
    <property type="nucleotide sequence ID" value="XM_025079187.1"/>
</dbReference>
<dbReference type="Pfam" id="PF13041">
    <property type="entry name" value="PPR_2"/>
    <property type="match status" value="3"/>
</dbReference>
<dbReference type="InterPro" id="IPR011990">
    <property type="entry name" value="TPR-like_helical_dom_sf"/>
</dbReference>
<dbReference type="RefSeq" id="XP_024934953.1">
    <property type="nucleotide sequence ID" value="XM_025079185.1"/>
</dbReference>
<dbReference type="PANTHER" id="PTHR47936">
    <property type="entry name" value="PPR_LONG DOMAIN-CONTAINING PROTEIN"/>
    <property type="match status" value="1"/>
</dbReference>
<sequence length="586" mass="66634">MLYRHSTKHGALSLLLQRFHSSSTLSSKPDTALTAIDTITKPPKPSKIRKPTSLSAPIPRVLDTVSPQVNAICSLLCNHSQQTVTIDNLLKCFKENLSSNLVLQILMNYRQLGRIKTLEFFSWAGLQMGFKFDDSVIEYMADFLGRRKLFDDMKCLLVTVFSCNGQISSRTFSICIRFLGRQGRIREALCLFEEMESKFRCKPDNFVYNNMLYVLCKKESSGQLIDLALTIFRRIELPDTYSYSNVIIGLCKFGRFETALEVFVEMYRAGLVPTRSVVNVLIGKLCSLSEKEGEIAKVRVKSMRRPFTILVPNVGVKSGTIQPTVHAVQVFWAVHHLGLLPSSFVIIQLISELCRLGKTEEAVEILKVVEDMKRSCLEESYSIVMKALCKHHLVEEASHLFGRMLSQGVKPKLSDYNSVICMLCKIGNLDGAERVYKIMSKNRCLPDSLTYSVLIHAYVEARNWEAAYGLLIEMLGLGLSPHFHTHSAVDKLLRENGKMVLCHKLERKLESQNLLKLCKENRLQLAYEKLNSMLEKGCYPPAYVRDAFEHAFEKRGKLQMAREVLGKMDKTQKTQGEKLKFDRSKV</sequence>
<accession>A0A6P6GLH5</accession>
<dbReference type="GeneID" id="107430543"/>
<comment type="similarity">
    <text evidence="1">Belongs to the PPR family. P subfamily.</text>
</comment>
<keyword evidence="4" id="KW-1185">Reference proteome</keyword>
<evidence type="ECO:0000256" key="2">
    <source>
        <dbReference type="ARBA" id="ARBA00022737"/>
    </source>
</evidence>
<feature type="repeat" description="PPR" evidence="3">
    <location>
        <begin position="239"/>
        <end position="273"/>
    </location>
</feature>
<organism evidence="4 5">
    <name type="scientific">Ziziphus jujuba</name>
    <name type="common">Chinese jujube</name>
    <name type="synonym">Ziziphus sativa</name>
    <dbReference type="NCBI Taxonomy" id="326968"/>
    <lineage>
        <taxon>Eukaryota</taxon>
        <taxon>Viridiplantae</taxon>
        <taxon>Streptophyta</taxon>
        <taxon>Embryophyta</taxon>
        <taxon>Tracheophyta</taxon>
        <taxon>Spermatophyta</taxon>
        <taxon>Magnoliopsida</taxon>
        <taxon>eudicotyledons</taxon>
        <taxon>Gunneridae</taxon>
        <taxon>Pentapetalae</taxon>
        <taxon>rosids</taxon>
        <taxon>fabids</taxon>
        <taxon>Rosales</taxon>
        <taxon>Rhamnaceae</taxon>
        <taxon>Paliureae</taxon>
        <taxon>Ziziphus</taxon>
    </lineage>
</organism>
<protein>
    <submittedName>
        <fullName evidence="5 6">Pentatricopeptide repeat-containing protein At1g12775, mitochondrial-like isoform X1</fullName>
    </submittedName>
</protein>
<evidence type="ECO:0000313" key="7">
    <source>
        <dbReference type="RefSeq" id="XP_024934955.1"/>
    </source>
</evidence>
<dbReference type="Pfam" id="PF01535">
    <property type="entry name" value="PPR"/>
    <property type="match status" value="2"/>
</dbReference>
<gene>
    <name evidence="5 6 7" type="primary">LOC107430543</name>
</gene>